<reference evidence="2 3" key="1">
    <citation type="journal article" date="2019" name="Int. J. Syst. Evol. Microbiol.">
        <title>The Global Catalogue of Microorganisms (GCM) 10K type strain sequencing project: providing services to taxonomists for standard genome sequencing and annotation.</title>
        <authorList>
            <consortium name="The Broad Institute Genomics Platform"/>
            <consortium name="The Broad Institute Genome Sequencing Center for Infectious Disease"/>
            <person name="Wu L."/>
            <person name="Ma J."/>
        </authorList>
    </citation>
    <scope>NUCLEOTIDE SEQUENCE [LARGE SCALE GENOMIC DNA]</scope>
    <source>
        <strain evidence="2 3">DT92</strain>
    </source>
</reference>
<protein>
    <recommendedName>
        <fullName evidence="1">DUF7993 domain-containing protein</fullName>
    </recommendedName>
</protein>
<dbReference type="Proteomes" id="UP001596368">
    <property type="component" value="Unassembled WGS sequence"/>
</dbReference>
<proteinExistence type="predicted"/>
<evidence type="ECO:0000259" key="1">
    <source>
        <dbReference type="Pfam" id="PF25956"/>
    </source>
</evidence>
<accession>A0ABD5XSL8</accession>
<evidence type="ECO:0000313" key="2">
    <source>
        <dbReference type="EMBL" id="MFC7136511.1"/>
    </source>
</evidence>
<feature type="domain" description="DUF7993" evidence="1">
    <location>
        <begin position="1"/>
        <end position="138"/>
    </location>
</feature>
<gene>
    <name evidence="2" type="ORF">ACFQRB_08235</name>
</gene>
<comment type="caution">
    <text evidence="2">The sequence shown here is derived from an EMBL/GenBank/DDBJ whole genome shotgun (WGS) entry which is preliminary data.</text>
</comment>
<dbReference type="InterPro" id="IPR058306">
    <property type="entry name" value="DUF7993"/>
</dbReference>
<organism evidence="2 3">
    <name type="scientific">Halobaculum litoreum</name>
    <dbReference type="NCBI Taxonomy" id="3031998"/>
    <lineage>
        <taxon>Archaea</taxon>
        <taxon>Methanobacteriati</taxon>
        <taxon>Methanobacteriota</taxon>
        <taxon>Stenosarchaea group</taxon>
        <taxon>Halobacteria</taxon>
        <taxon>Halobacteriales</taxon>
        <taxon>Haloferacaceae</taxon>
        <taxon>Halobaculum</taxon>
    </lineage>
</organism>
<dbReference type="EMBL" id="JBHSZG010000001">
    <property type="protein sequence ID" value="MFC7136511.1"/>
    <property type="molecule type" value="Genomic_DNA"/>
</dbReference>
<keyword evidence="3" id="KW-1185">Reference proteome</keyword>
<dbReference type="AlphaFoldDB" id="A0ABD5XSL8"/>
<dbReference type="Pfam" id="PF25956">
    <property type="entry name" value="DUF7993"/>
    <property type="match status" value="1"/>
</dbReference>
<evidence type="ECO:0000313" key="3">
    <source>
        <dbReference type="Proteomes" id="UP001596368"/>
    </source>
</evidence>
<name>A0ABD5XSL8_9EURY</name>
<sequence>MVAERTTAGVRLAQLLASATGDRDRLRAVAVTDADPDVAPTPDGTLAYRVRLLDGAGAGDADAGDDAHGDADTAVAEVFVHPERVRVEFALAPDEAAEAAAAEGLRVRPKATTPPRTVVFVEDGAQVKRVLPAFVAAVDDDG</sequence>